<evidence type="ECO:0000313" key="3">
    <source>
        <dbReference type="Proteomes" id="UP000035929"/>
    </source>
</evidence>
<protein>
    <submittedName>
        <fullName evidence="2">Uncharacterized protein</fullName>
    </submittedName>
</protein>
<evidence type="ECO:0000256" key="1">
    <source>
        <dbReference type="SAM" id="SignalP"/>
    </source>
</evidence>
<feature type="chain" id="PRO_5005282977" evidence="1">
    <location>
        <begin position="22"/>
        <end position="285"/>
    </location>
</feature>
<dbReference type="PATRIC" id="fig|270351.6.peg.7309"/>
<proteinExistence type="predicted"/>
<dbReference type="AlphaFoldDB" id="A0A0J6V9G0"/>
<feature type="signal peptide" evidence="1">
    <location>
        <begin position="1"/>
        <end position="21"/>
    </location>
</feature>
<evidence type="ECO:0000313" key="2">
    <source>
        <dbReference type="EMBL" id="KMO35621.1"/>
    </source>
</evidence>
<name>A0A0J6V9G0_9HYPH</name>
<reference evidence="2 3" key="1">
    <citation type="submission" date="2015-03" db="EMBL/GenBank/DDBJ databases">
        <title>Genome sequencing of Methylobacterium aquaticum DSM16371 type strain.</title>
        <authorList>
            <person name="Chaudhry V."/>
            <person name="Patil P.B."/>
        </authorList>
    </citation>
    <scope>NUCLEOTIDE SEQUENCE [LARGE SCALE GENOMIC DNA]</scope>
    <source>
        <strain evidence="2 3">DSM 16371</strain>
    </source>
</reference>
<dbReference type="Proteomes" id="UP000035929">
    <property type="component" value="Unassembled WGS sequence"/>
</dbReference>
<gene>
    <name evidence="2" type="ORF">VP06_11875</name>
</gene>
<dbReference type="EMBL" id="LABX01000084">
    <property type="protein sequence ID" value="KMO35621.1"/>
    <property type="molecule type" value="Genomic_DNA"/>
</dbReference>
<comment type="caution">
    <text evidence="2">The sequence shown here is derived from an EMBL/GenBank/DDBJ whole genome shotgun (WGS) entry which is preliminary data.</text>
</comment>
<accession>A0A0J6V9G0</accession>
<keyword evidence="1" id="KW-0732">Signal</keyword>
<dbReference type="RefSeq" id="WP_048463974.1">
    <property type="nucleotide sequence ID" value="NZ_LABX01000084.1"/>
</dbReference>
<organism evidence="2 3">
    <name type="scientific">Methylobacterium aquaticum</name>
    <dbReference type="NCBI Taxonomy" id="270351"/>
    <lineage>
        <taxon>Bacteria</taxon>
        <taxon>Pseudomonadati</taxon>
        <taxon>Pseudomonadota</taxon>
        <taxon>Alphaproteobacteria</taxon>
        <taxon>Hyphomicrobiales</taxon>
        <taxon>Methylobacteriaceae</taxon>
        <taxon>Methylobacterium</taxon>
    </lineage>
</organism>
<sequence>MHRALLLAAVACTAVPSVAIAQVGVQTPEQRLDTLIRALAARVTTQQLAVSGPASVGALSASTLALGTPLPASQGGTGSTAIATVATSGAYADLTGRPSLGTAAAANVGTTAGTVAAGDDGRITGATQNAAAAITGGAINGASIGATAAAPGRFTTLTSTGAATLASLNVAGASALAATTVAGQLKPTYIDLQDRGDWTIRFLNSAGADIGSYMGLSGILAGPPTNALRVRNDAGTYFGVGTTVLLGLTTAGYVTLPGLPTSATGLPSGALWRDTSAGNVLKVVP</sequence>